<evidence type="ECO:0000313" key="1">
    <source>
        <dbReference type="EMBL" id="KAF2828724.1"/>
    </source>
</evidence>
<accession>A0A6A7A7E5</accession>
<evidence type="ECO:0000313" key="2">
    <source>
        <dbReference type="Proteomes" id="UP000799424"/>
    </source>
</evidence>
<protein>
    <submittedName>
        <fullName evidence="1">Uncharacterized protein</fullName>
    </submittedName>
</protein>
<feature type="non-terminal residue" evidence="1">
    <location>
        <position position="173"/>
    </location>
</feature>
<name>A0A6A7A7E5_9PLEO</name>
<reference evidence="1" key="1">
    <citation type="journal article" date="2020" name="Stud. Mycol.">
        <title>101 Dothideomycetes genomes: a test case for predicting lifestyles and emergence of pathogens.</title>
        <authorList>
            <person name="Haridas S."/>
            <person name="Albert R."/>
            <person name="Binder M."/>
            <person name="Bloem J."/>
            <person name="Labutti K."/>
            <person name="Salamov A."/>
            <person name="Andreopoulos B."/>
            <person name="Baker S."/>
            <person name="Barry K."/>
            <person name="Bills G."/>
            <person name="Bluhm B."/>
            <person name="Cannon C."/>
            <person name="Castanera R."/>
            <person name="Culley D."/>
            <person name="Daum C."/>
            <person name="Ezra D."/>
            <person name="Gonzalez J."/>
            <person name="Henrissat B."/>
            <person name="Kuo A."/>
            <person name="Liang C."/>
            <person name="Lipzen A."/>
            <person name="Lutzoni F."/>
            <person name="Magnuson J."/>
            <person name="Mondo S."/>
            <person name="Nolan M."/>
            <person name="Ohm R."/>
            <person name="Pangilinan J."/>
            <person name="Park H.-J."/>
            <person name="Ramirez L."/>
            <person name="Alfaro M."/>
            <person name="Sun H."/>
            <person name="Tritt A."/>
            <person name="Yoshinaga Y."/>
            <person name="Zwiers L.-H."/>
            <person name="Turgeon B."/>
            <person name="Goodwin S."/>
            <person name="Spatafora J."/>
            <person name="Crous P."/>
            <person name="Grigoriev I."/>
        </authorList>
    </citation>
    <scope>NUCLEOTIDE SEQUENCE</scope>
    <source>
        <strain evidence="1">CBS 113818</strain>
    </source>
</reference>
<organism evidence="1 2">
    <name type="scientific">Ophiobolus disseminans</name>
    <dbReference type="NCBI Taxonomy" id="1469910"/>
    <lineage>
        <taxon>Eukaryota</taxon>
        <taxon>Fungi</taxon>
        <taxon>Dikarya</taxon>
        <taxon>Ascomycota</taxon>
        <taxon>Pezizomycotina</taxon>
        <taxon>Dothideomycetes</taxon>
        <taxon>Pleosporomycetidae</taxon>
        <taxon>Pleosporales</taxon>
        <taxon>Pleosporineae</taxon>
        <taxon>Phaeosphaeriaceae</taxon>
        <taxon>Ophiobolus</taxon>
    </lineage>
</organism>
<proteinExistence type="predicted"/>
<gene>
    <name evidence="1" type="ORF">CC86DRAFT_265088</name>
</gene>
<dbReference type="OrthoDB" id="3794402at2759"/>
<dbReference type="AlphaFoldDB" id="A0A6A7A7E5"/>
<dbReference type="EMBL" id="MU006222">
    <property type="protein sequence ID" value="KAF2828724.1"/>
    <property type="molecule type" value="Genomic_DNA"/>
</dbReference>
<sequence length="173" mass="19713">MTVQQYQAQLAKHQQAPLEYSDDPSLKLQESGLRKTVVATLSLSLSQVRQSSAVAADYLFLAACVERKDILLDLLEAASPQAREDAIKVLDRYALITRRPAESALDLHCLIHDALQKRLQAQGRFRQWTERAITQLLKEFPGNDHSKRSKWRRLLPHVQCALSHNCTDDDNRK</sequence>
<dbReference type="Proteomes" id="UP000799424">
    <property type="component" value="Unassembled WGS sequence"/>
</dbReference>
<keyword evidence="2" id="KW-1185">Reference proteome</keyword>